<dbReference type="EMBL" id="KE346367">
    <property type="protein sequence ID" value="KJE94755.1"/>
    <property type="molecule type" value="Genomic_DNA"/>
</dbReference>
<name>A0A0D2WRV0_CAPO3</name>
<feature type="compositionally biased region" description="Low complexity" evidence="1">
    <location>
        <begin position="309"/>
        <end position="335"/>
    </location>
</feature>
<dbReference type="Proteomes" id="UP000008743">
    <property type="component" value="Unassembled WGS sequence"/>
</dbReference>
<evidence type="ECO:0000256" key="1">
    <source>
        <dbReference type="SAM" id="MobiDB-lite"/>
    </source>
</evidence>
<dbReference type="RefSeq" id="XP_004347028.1">
    <property type="nucleotide sequence ID" value="XM_004346978.2"/>
</dbReference>
<organism evidence="2 3">
    <name type="scientific">Capsaspora owczarzaki (strain ATCC 30864)</name>
    <dbReference type="NCBI Taxonomy" id="595528"/>
    <lineage>
        <taxon>Eukaryota</taxon>
        <taxon>Filasterea</taxon>
        <taxon>Capsaspora</taxon>
    </lineage>
</organism>
<dbReference type="AlphaFoldDB" id="A0A0D2WRV0"/>
<reference evidence="3" key="1">
    <citation type="submission" date="2011-02" db="EMBL/GenBank/DDBJ databases">
        <title>The Genome Sequence of Capsaspora owczarzaki ATCC 30864.</title>
        <authorList>
            <person name="Russ C."/>
            <person name="Cuomo C."/>
            <person name="Burger G."/>
            <person name="Gray M.W."/>
            <person name="Holland P.W.H."/>
            <person name="King N."/>
            <person name="Lang F.B.F."/>
            <person name="Roger A.J."/>
            <person name="Ruiz-Trillo I."/>
            <person name="Young S.K."/>
            <person name="Zeng Q."/>
            <person name="Gargeya S."/>
            <person name="Alvarado L."/>
            <person name="Berlin A."/>
            <person name="Chapman S.B."/>
            <person name="Chen Z."/>
            <person name="Freedman E."/>
            <person name="Gellesch M."/>
            <person name="Goldberg J."/>
            <person name="Griggs A."/>
            <person name="Gujja S."/>
            <person name="Heilman E."/>
            <person name="Heiman D."/>
            <person name="Howarth C."/>
            <person name="Mehta T."/>
            <person name="Neiman D."/>
            <person name="Pearson M."/>
            <person name="Roberts A."/>
            <person name="Saif S."/>
            <person name="Shea T."/>
            <person name="Shenoy N."/>
            <person name="Sisk P."/>
            <person name="Stolte C."/>
            <person name="Sykes S."/>
            <person name="White J."/>
            <person name="Yandava C."/>
            <person name="Haas B."/>
            <person name="Nusbaum C."/>
            <person name="Birren B."/>
        </authorList>
    </citation>
    <scope>NUCLEOTIDE SEQUENCE</scope>
    <source>
        <strain evidence="3">ATCC 30864</strain>
    </source>
</reference>
<accession>A0A0D2WRV0</accession>
<dbReference type="InParanoid" id="A0A0D2WRV0"/>
<feature type="compositionally biased region" description="Acidic residues" evidence="1">
    <location>
        <begin position="336"/>
        <end position="346"/>
    </location>
</feature>
<keyword evidence="3" id="KW-1185">Reference proteome</keyword>
<feature type="region of interest" description="Disordered" evidence="1">
    <location>
        <begin position="304"/>
        <end position="367"/>
    </location>
</feature>
<protein>
    <submittedName>
        <fullName evidence="2">Uncharacterized protein</fullName>
    </submittedName>
</protein>
<gene>
    <name evidence="2" type="ORF">CAOG_005343</name>
</gene>
<dbReference type="SUPFAM" id="SSF57850">
    <property type="entry name" value="RING/U-box"/>
    <property type="match status" value="1"/>
</dbReference>
<evidence type="ECO:0000313" key="2">
    <source>
        <dbReference type="EMBL" id="KJE94755.1"/>
    </source>
</evidence>
<sequence length="516" mass="56795">MEQSDAIQRLRAASTATVLVYQSVRAAGFGWAVHCWASGRRYQPSLTAQQPQQPARIVNIQPRTPNNLTPTPDRAAGSPSIITAIVRAPSRVLARAIVNVLTRIVGLSPPFVPASFARLLAWTNLSRDASLTLERLALGHDLRDEDRPIHAGVHFILAYVLATILSRVATFTKSANKLPPKDRNKLAAFLLRRVRLTRAIPITLAVVCFLEELTHLLTTLLLQRNRLMLDGRLADQGQCTETGSEHHLTGAAVRPASDCSICQGSIADLSPSEAALLERNQPLHDIAVWHRQIALLRPRRRRRSRSAEVESFSEPSSESSAESSSESSSDPSSESSSDDESTDTDTSDVRTNVGDFQPNPETEAPQESATLPPLLNFCKSVPQHVAHLECMQRWFASSQRGAGLCPECRQPLRAISKFLPRLLAKLSDPQYWASLCARAIQTSITVALAAASLQAWSALGDLVEQSRLATKRLQSRLRLQKTSALTIVARVLLWLLQSNQGLLLLWLRLMSPFALR</sequence>
<dbReference type="Gene3D" id="3.30.40.10">
    <property type="entry name" value="Zinc/RING finger domain, C3HC4 (zinc finger)"/>
    <property type="match status" value="1"/>
</dbReference>
<dbReference type="InterPro" id="IPR013083">
    <property type="entry name" value="Znf_RING/FYVE/PHD"/>
</dbReference>
<evidence type="ECO:0000313" key="3">
    <source>
        <dbReference type="Proteomes" id="UP000008743"/>
    </source>
</evidence>
<proteinExistence type="predicted"/>